<evidence type="ECO:0000256" key="1">
    <source>
        <dbReference type="ARBA" id="ARBA00004141"/>
    </source>
</evidence>
<dbReference type="Proteomes" id="UP000756387">
    <property type="component" value="Unassembled WGS sequence"/>
</dbReference>
<dbReference type="InterPro" id="IPR012858">
    <property type="entry name" value="DC_STAMP-like"/>
</dbReference>
<comment type="subcellular location">
    <subcellularLocation>
        <location evidence="1">Membrane</location>
        <topology evidence="1">Multi-pass membrane protein</topology>
    </subcellularLocation>
</comment>
<dbReference type="Pfam" id="PF07782">
    <property type="entry name" value="DC_STAMP"/>
    <property type="match status" value="1"/>
</dbReference>
<keyword evidence="2" id="KW-0812">Transmembrane</keyword>
<keyword evidence="7" id="KW-1185">Reference proteome</keyword>
<evidence type="ECO:0000259" key="5">
    <source>
        <dbReference type="Pfam" id="PF07782"/>
    </source>
</evidence>
<dbReference type="RefSeq" id="WP_193639497.1">
    <property type="nucleotide sequence ID" value="NZ_JADCSA010001247.1"/>
</dbReference>
<keyword evidence="4" id="KW-0472">Membrane</keyword>
<name>A0ABR9RXD6_9ACTN</name>
<evidence type="ECO:0000313" key="7">
    <source>
        <dbReference type="Proteomes" id="UP000756387"/>
    </source>
</evidence>
<evidence type="ECO:0000256" key="2">
    <source>
        <dbReference type="ARBA" id="ARBA00022692"/>
    </source>
</evidence>
<feature type="non-terminal residue" evidence="6">
    <location>
        <position position="1"/>
    </location>
</feature>
<reference evidence="6 7" key="1">
    <citation type="submission" date="2020-10" db="EMBL/GenBank/DDBJ databases">
        <title>Nocardioides sp. isolated from sludge.</title>
        <authorList>
            <person name="Zhang X."/>
        </authorList>
    </citation>
    <scope>NUCLEOTIDE SEQUENCE [LARGE SCALE GENOMIC DNA]</scope>
    <source>
        <strain evidence="6 7">Y6</strain>
    </source>
</reference>
<gene>
    <name evidence="6" type="ORF">IEQ44_16570</name>
</gene>
<protein>
    <recommendedName>
        <fullName evidence="5">Dendritic cell-specific transmembrane protein-like domain-containing protein</fullName>
    </recommendedName>
</protein>
<dbReference type="PANTHER" id="PTHR21041">
    <property type="entry name" value="DENDRITIC CELL-SPECIFIC TRANSMEMBRANE PROTEIN"/>
    <property type="match status" value="1"/>
</dbReference>
<proteinExistence type="predicted"/>
<dbReference type="EMBL" id="JADCSA010001247">
    <property type="protein sequence ID" value="MBE7326243.1"/>
    <property type="molecule type" value="Genomic_DNA"/>
</dbReference>
<feature type="non-terminal residue" evidence="6">
    <location>
        <position position="77"/>
    </location>
</feature>
<dbReference type="PANTHER" id="PTHR21041:SF17">
    <property type="entry name" value="E3 UBIQUITIN-PROTEIN LIGASE DCST1"/>
    <property type="match status" value="1"/>
</dbReference>
<dbReference type="InterPro" id="IPR051856">
    <property type="entry name" value="CSR-E3_Ligase_Protein"/>
</dbReference>
<feature type="domain" description="Dendritic cell-specific transmembrane protein-like" evidence="5">
    <location>
        <begin position="23"/>
        <end position="73"/>
    </location>
</feature>
<evidence type="ECO:0000256" key="4">
    <source>
        <dbReference type="ARBA" id="ARBA00023136"/>
    </source>
</evidence>
<evidence type="ECO:0000313" key="6">
    <source>
        <dbReference type="EMBL" id="MBE7326243.1"/>
    </source>
</evidence>
<evidence type="ECO:0000256" key="3">
    <source>
        <dbReference type="ARBA" id="ARBA00022989"/>
    </source>
</evidence>
<sequence>LTFLTIFIAAFCYARQYNRDIQFDNMYITTHFRQIDARRKKAGKSYLLPTRKAERGEFIVPNSVSVHPVELKVVTGG</sequence>
<keyword evidence="3" id="KW-1133">Transmembrane helix</keyword>
<organism evidence="6 7">
    <name type="scientific">Nocardioides malaquae</name>
    <dbReference type="NCBI Taxonomy" id="2773426"/>
    <lineage>
        <taxon>Bacteria</taxon>
        <taxon>Bacillati</taxon>
        <taxon>Actinomycetota</taxon>
        <taxon>Actinomycetes</taxon>
        <taxon>Propionibacteriales</taxon>
        <taxon>Nocardioidaceae</taxon>
        <taxon>Nocardioides</taxon>
    </lineage>
</organism>
<accession>A0ABR9RXD6</accession>
<comment type="caution">
    <text evidence="6">The sequence shown here is derived from an EMBL/GenBank/DDBJ whole genome shotgun (WGS) entry which is preliminary data.</text>
</comment>